<dbReference type="Gene3D" id="1.25.40.10">
    <property type="entry name" value="Tetratricopeptide repeat domain"/>
    <property type="match status" value="1"/>
</dbReference>
<evidence type="ECO:0000256" key="1">
    <source>
        <dbReference type="PROSITE-ProRule" id="PRU00339"/>
    </source>
</evidence>
<dbReference type="InterPro" id="IPR029035">
    <property type="entry name" value="DHS-like_NAD/FAD-binding_dom"/>
</dbReference>
<dbReference type="InterPro" id="IPR011990">
    <property type="entry name" value="TPR-like_helical_dom_sf"/>
</dbReference>
<dbReference type="SUPFAM" id="SSF52467">
    <property type="entry name" value="DHS-like NAD/FAD-binding domain"/>
    <property type="match status" value="1"/>
</dbReference>
<evidence type="ECO:0000256" key="2">
    <source>
        <dbReference type="SAM" id="MobiDB-lite"/>
    </source>
</evidence>
<dbReference type="PROSITE" id="PS50005">
    <property type="entry name" value="TPR"/>
    <property type="match status" value="1"/>
</dbReference>
<reference evidence="3 4" key="1">
    <citation type="journal article" date="2018" name="Aquat. Microb. Ecol.">
        <title>Gammaproteobacterial methanotrophs dominate.</title>
        <authorList>
            <person name="Rissanen A.J."/>
            <person name="Saarenheimo J."/>
            <person name="Tiirola M."/>
            <person name="Peura S."/>
            <person name="Aalto S.L."/>
            <person name="Karvinen A."/>
            <person name="Nykanen H."/>
        </authorList>
    </citation>
    <scope>NUCLEOTIDE SEQUENCE [LARGE SCALE GENOMIC DNA]</scope>
    <source>
        <strain evidence="3">AMbin10</strain>
    </source>
</reference>
<dbReference type="EMBL" id="QJPH01000150">
    <property type="protein sequence ID" value="PZN84568.1"/>
    <property type="molecule type" value="Genomic_DNA"/>
</dbReference>
<dbReference type="SUPFAM" id="SSF48452">
    <property type="entry name" value="TPR-like"/>
    <property type="match status" value="1"/>
</dbReference>
<dbReference type="AlphaFoldDB" id="A0A2W4RZ06"/>
<feature type="repeat" description="TPR" evidence="1">
    <location>
        <begin position="412"/>
        <end position="445"/>
    </location>
</feature>
<evidence type="ECO:0000313" key="3">
    <source>
        <dbReference type="EMBL" id="PZN84568.1"/>
    </source>
</evidence>
<feature type="region of interest" description="Disordered" evidence="2">
    <location>
        <begin position="347"/>
        <end position="367"/>
    </location>
</feature>
<name>A0A2W4RZ06_9GAMM</name>
<gene>
    <name evidence="3" type="ORF">DM484_02625</name>
</gene>
<dbReference type="InterPro" id="IPR019734">
    <property type="entry name" value="TPR_rpt"/>
</dbReference>
<organism evidence="3 4">
    <name type="scientific">Candidatus Methylumidiphilus alinenensis</name>
    <dbReference type="NCBI Taxonomy" id="2202197"/>
    <lineage>
        <taxon>Bacteria</taxon>
        <taxon>Pseudomonadati</taxon>
        <taxon>Pseudomonadota</taxon>
        <taxon>Gammaproteobacteria</taxon>
        <taxon>Methylococcales</taxon>
        <taxon>Candidatus Methylumidiphilus</taxon>
    </lineage>
</organism>
<proteinExistence type="predicted"/>
<dbReference type="Pfam" id="PF13289">
    <property type="entry name" value="SIR2_2"/>
    <property type="match status" value="1"/>
</dbReference>
<protein>
    <submittedName>
        <fullName evidence="3">Uncharacterized protein</fullName>
    </submittedName>
</protein>
<accession>A0A2W4RZ06</accession>
<dbReference type="Proteomes" id="UP000249396">
    <property type="component" value="Unassembled WGS sequence"/>
</dbReference>
<dbReference type="Gene3D" id="3.40.50.1220">
    <property type="entry name" value="TPP-binding domain"/>
    <property type="match status" value="1"/>
</dbReference>
<comment type="caution">
    <text evidence="3">The sequence shown here is derived from an EMBL/GenBank/DDBJ whole genome shotgun (WGS) entry which is preliminary data.</text>
</comment>
<keyword evidence="1" id="KW-0802">TPR repeat</keyword>
<evidence type="ECO:0000313" key="4">
    <source>
        <dbReference type="Proteomes" id="UP000249396"/>
    </source>
</evidence>
<sequence length="612" mass="71126">MTKNNHEITELSLQGFLKHIMRIDDEDTEQRFCFIIGAGASASSDIPMTKNLADQLLIRLYEDDHHEKVVVSMDELKRWATKKNLEKFGVKNFNYSCRESFYQDLFKTCFMNKMNIGKIFIEELIQGKQPNIGYLALAKILSMNKHNIVITTNFDNLVADALTLFSNTYARVVGHEHLASFAIATKRRPLIAKIHRDWLFDPNNDDVHTLPEKWVKPLTDILNTYTPIVLGYAGNDGGLMGFMEKFEFRKDPNYPNKHNIYWCYRYSGEKPTKRDLPNERILNLIKHYNGILVPHKDFDKTMLELFMALNYKIHDDLGISKPSPGNNKSFAIRAFVREEKLLKKLRELYPDDPPPGPGGAGGGGSVEPSPKYALSLINQDWRDWELKARKEPDIEKKKLIYEEGIILFPHSCELIGNFAHLLKAHEEYDRAEYQYRNALRINPNDSINTGNLAFFLDTVRNNIEEAEKLYKKSIRLDPNRSENTTRFAFFLFNQKRYRQALEKTKHVLNNLHCNRWSARSAFCSSLAFNKLFENENPALGRLKTLLENGFERGDSLFYGILEISFLKTPEWKHDFYKALALSIEEQSKLNELNAFQEWKEIKPIDLGDSWEE</sequence>